<keyword evidence="5" id="KW-0812">Transmembrane</keyword>
<dbReference type="Gene3D" id="3.30.40.10">
    <property type="entry name" value="Zinc/RING finger domain, C3HC4 (zinc finger)"/>
    <property type="match status" value="1"/>
</dbReference>
<comment type="caution">
    <text evidence="7">The sequence shown here is derived from an EMBL/GenBank/DDBJ whole genome shotgun (WGS) entry which is preliminary data.</text>
</comment>
<feature type="transmembrane region" description="Helical" evidence="5">
    <location>
        <begin position="263"/>
        <end position="282"/>
    </location>
</feature>
<evidence type="ECO:0000256" key="5">
    <source>
        <dbReference type="SAM" id="Phobius"/>
    </source>
</evidence>
<keyword evidence="3" id="KW-0862">Zinc</keyword>
<dbReference type="Proteomes" id="UP000789739">
    <property type="component" value="Unassembled WGS sequence"/>
</dbReference>
<keyword evidence="5" id="KW-1133">Transmembrane helix</keyword>
<dbReference type="PANTHER" id="PTHR46347:SF1">
    <property type="entry name" value="RING_FYVE_PHD ZINC FINGER SUPERFAMILY PROTEIN"/>
    <property type="match status" value="1"/>
</dbReference>
<reference evidence="7" key="1">
    <citation type="submission" date="2021-06" db="EMBL/GenBank/DDBJ databases">
        <authorList>
            <person name="Kallberg Y."/>
            <person name="Tangrot J."/>
            <person name="Rosling A."/>
        </authorList>
    </citation>
    <scope>NUCLEOTIDE SEQUENCE</scope>
    <source>
        <strain evidence="7">BR232B</strain>
    </source>
</reference>
<evidence type="ECO:0000313" key="8">
    <source>
        <dbReference type="Proteomes" id="UP000789739"/>
    </source>
</evidence>
<name>A0A9N9B1N4_9GLOM</name>
<evidence type="ECO:0000256" key="2">
    <source>
        <dbReference type="ARBA" id="ARBA00022771"/>
    </source>
</evidence>
<dbReference type="AlphaFoldDB" id="A0A9N9B1N4"/>
<evidence type="ECO:0000259" key="6">
    <source>
        <dbReference type="PROSITE" id="PS51292"/>
    </source>
</evidence>
<protein>
    <submittedName>
        <fullName evidence="7">8565_t:CDS:1</fullName>
    </submittedName>
</protein>
<dbReference type="OrthoDB" id="264354at2759"/>
<dbReference type="PROSITE" id="PS51292">
    <property type="entry name" value="ZF_RING_CH"/>
    <property type="match status" value="1"/>
</dbReference>
<keyword evidence="1" id="KW-0479">Metal-binding</keyword>
<accession>A0A9N9B1N4</accession>
<feature type="transmembrane region" description="Helical" evidence="5">
    <location>
        <begin position="205"/>
        <end position="230"/>
    </location>
</feature>
<feature type="region of interest" description="Disordered" evidence="4">
    <location>
        <begin position="1"/>
        <end position="21"/>
    </location>
</feature>
<evidence type="ECO:0000256" key="3">
    <source>
        <dbReference type="ARBA" id="ARBA00022833"/>
    </source>
</evidence>
<gene>
    <name evidence="7" type="ORF">PBRASI_LOCUS5168</name>
</gene>
<feature type="domain" description="RING-CH-type" evidence="6">
    <location>
        <begin position="95"/>
        <end position="189"/>
    </location>
</feature>
<dbReference type="EMBL" id="CAJVPI010000583">
    <property type="protein sequence ID" value="CAG8552581.1"/>
    <property type="molecule type" value="Genomic_DNA"/>
</dbReference>
<evidence type="ECO:0000256" key="4">
    <source>
        <dbReference type="SAM" id="MobiDB-lite"/>
    </source>
</evidence>
<dbReference type="InterPro" id="IPR011016">
    <property type="entry name" value="Znf_RING-CH"/>
</dbReference>
<proteinExistence type="predicted"/>
<sequence length="368" mass="40094">MQTPNVEGNQTSSTLSPSIAIPIPSPTPTLVIPPPYHEHSRVNLAVNADDGSTPNDSTPNNPLHTQCIGTEGMSVISLAIEGDLNGEGREYRSIGNKGTIKICRLCHKKEHLSMTQNTSPTSSFLSLFITSTLSPSKLISACKCHTHNHYVHIECLEHWQNTQNGSRVHNSQSISSFSCDKCGFKYRLYRLKAAKIVSHWASKHFYTTILLLLTILLVSAIAHLAIIYLIKDGMDEFPSKSTDPLILTLDEPTPIFSLSHLDFICGVCTVSFVGLVYTLLLVRFSSTSPILTCCVASDQSDYNGRNTCGSGGSNGDCVFVAIATVLMLLASLVVCGLFGAVFGAYIFANRIVERLMEFMGGWMVEVGR</sequence>
<dbReference type="Pfam" id="PF12906">
    <property type="entry name" value="RINGv"/>
    <property type="match status" value="1"/>
</dbReference>
<feature type="transmembrane region" description="Helical" evidence="5">
    <location>
        <begin position="319"/>
        <end position="348"/>
    </location>
</feature>
<evidence type="ECO:0000256" key="1">
    <source>
        <dbReference type="ARBA" id="ARBA00022723"/>
    </source>
</evidence>
<keyword evidence="5" id="KW-0472">Membrane</keyword>
<dbReference type="InterPro" id="IPR013083">
    <property type="entry name" value="Znf_RING/FYVE/PHD"/>
</dbReference>
<keyword evidence="8" id="KW-1185">Reference proteome</keyword>
<feature type="compositionally biased region" description="Polar residues" evidence="4">
    <location>
        <begin position="1"/>
        <end position="10"/>
    </location>
</feature>
<keyword evidence="2" id="KW-0863">Zinc-finger</keyword>
<feature type="compositionally biased region" description="Low complexity" evidence="4">
    <location>
        <begin position="11"/>
        <end position="21"/>
    </location>
</feature>
<evidence type="ECO:0000313" key="7">
    <source>
        <dbReference type="EMBL" id="CAG8552581.1"/>
    </source>
</evidence>
<dbReference type="GO" id="GO:0008270">
    <property type="term" value="F:zinc ion binding"/>
    <property type="evidence" value="ECO:0007669"/>
    <property type="project" value="UniProtKB-KW"/>
</dbReference>
<dbReference type="PANTHER" id="PTHR46347">
    <property type="entry name" value="RING/FYVE/PHD ZINC FINGER SUPERFAMILY PROTEIN"/>
    <property type="match status" value="1"/>
</dbReference>
<organism evidence="7 8">
    <name type="scientific">Paraglomus brasilianum</name>
    <dbReference type="NCBI Taxonomy" id="144538"/>
    <lineage>
        <taxon>Eukaryota</taxon>
        <taxon>Fungi</taxon>
        <taxon>Fungi incertae sedis</taxon>
        <taxon>Mucoromycota</taxon>
        <taxon>Glomeromycotina</taxon>
        <taxon>Glomeromycetes</taxon>
        <taxon>Paraglomerales</taxon>
        <taxon>Paraglomeraceae</taxon>
        <taxon>Paraglomus</taxon>
    </lineage>
</organism>